<keyword evidence="2" id="KW-1185">Reference proteome</keyword>
<gene>
    <name evidence="1" type="ORF">AK812_SmicGene49035</name>
</gene>
<name>A0A1Q8ZJK8_SYMMI</name>
<dbReference type="AlphaFoldDB" id="A0A1Q8ZJK8"/>
<feature type="non-terminal residue" evidence="1">
    <location>
        <position position="1"/>
    </location>
</feature>
<proteinExistence type="predicted"/>
<organism evidence="1 2">
    <name type="scientific">Symbiodinium microadriaticum</name>
    <name type="common">Dinoflagellate</name>
    <name type="synonym">Zooxanthella microadriatica</name>
    <dbReference type="NCBI Taxonomy" id="2951"/>
    <lineage>
        <taxon>Eukaryota</taxon>
        <taxon>Sar</taxon>
        <taxon>Alveolata</taxon>
        <taxon>Dinophyceae</taxon>
        <taxon>Suessiales</taxon>
        <taxon>Symbiodiniaceae</taxon>
        <taxon>Symbiodinium</taxon>
    </lineage>
</organism>
<evidence type="ECO:0000313" key="2">
    <source>
        <dbReference type="Proteomes" id="UP000186817"/>
    </source>
</evidence>
<comment type="caution">
    <text evidence="1">The sequence shown here is derived from an EMBL/GenBank/DDBJ whole genome shotgun (WGS) entry which is preliminary data.</text>
</comment>
<accession>A0A1Q8ZJK8</accession>
<reference evidence="1 2" key="1">
    <citation type="submission" date="2016-02" db="EMBL/GenBank/DDBJ databases">
        <title>Genome analysis of coral dinoflagellate symbionts highlights evolutionary adaptations to a symbiotic lifestyle.</title>
        <authorList>
            <person name="Aranda M."/>
            <person name="Li Y."/>
            <person name="Liew Y.J."/>
            <person name="Baumgarten S."/>
            <person name="Simakov O."/>
            <person name="Wilson M."/>
            <person name="Piel J."/>
            <person name="Ashoor H."/>
            <person name="Bougouffa S."/>
            <person name="Bajic V.B."/>
            <person name="Ryu T."/>
            <person name="Ravasi T."/>
            <person name="Bayer T."/>
            <person name="Micklem G."/>
            <person name="Kim H."/>
            <person name="Bhak J."/>
            <person name="Lajeunesse T.C."/>
            <person name="Voolstra C.R."/>
        </authorList>
    </citation>
    <scope>NUCLEOTIDE SEQUENCE [LARGE SCALE GENOMIC DNA]</scope>
    <source>
        <strain evidence="1 2">CCMP2467</strain>
    </source>
</reference>
<dbReference type="EMBL" id="LSRX01009651">
    <property type="protein sequence ID" value="OLP20506.1"/>
    <property type="molecule type" value="Genomic_DNA"/>
</dbReference>
<sequence length="29" mass="3100">VQTAEGAPRCAAVGGRVEEEVSWARSDRL</sequence>
<evidence type="ECO:0000313" key="1">
    <source>
        <dbReference type="EMBL" id="OLP20506.1"/>
    </source>
</evidence>
<dbReference type="Proteomes" id="UP000186817">
    <property type="component" value="Unassembled WGS sequence"/>
</dbReference>
<protein>
    <submittedName>
        <fullName evidence="1">Uncharacterized protein</fullName>
    </submittedName>
</protein>